<comment type="caution">
    <text evidence="3">The sequence shown here is derived from an EMBL/GenBank/DDBJ whole genome shotgun (WGS) entry which is preliminary data.</text>
</comment>
<reference evidence="3 4" key="1">
    <citation type="submission" date="2019-07" db="EMBL/GenBank/DDBJ databases">
        <title>Draft genome sequences of 15 bacterial species constituting the stable defined intestinal microbiota of the GM15 gnotobiotic mouse model.</title>
        <authorList>
            <person name="Elie C."/>
            <person name="Mathieu A."/>
            <person name="Saliou A."/>
            <person name="Darnaud M."/>
            <person name="Leulier F."/>
            <person name="Tamellini A."/>
        </authorList>
    </citation>
    <scope>NUCLEOTIDE SEQUENCE [LARGE SCALE GENOMIC DNA]</scope>
    <source>
        <strain evidence="4">ASF 502</strain>
    </source>
</reference>
<dbReference type="PANTHER" id="PTHR46558:SF4">
    <property type="entry name" value="DNA-BIDING PHAGE PROTEIN"/>
    <property type="match status" value="1"/>
</dbReference>
<proteinExistence type="predicted"/>
<dbReference type="Gene3D" id="1.10.260.40">
    <property type="entry name" value="lambda repressor-like DNA-binding domains"/>
    <property type="match status" value="1"/>
</dbReference>
<evidence type="ECO:0000313" key="4">
    <source>
        <dbReference type="Proteomes" id="UP000474104"/>
    </source>
</evidence>
<feature type="domain" description="HTH cro/C1-type" evidence="2">
    <location>
        <begin position="24"/>
        <end position="78"/>
    </location>
</feature>
<dbReference type="GO" id="GO:0003677">
    <property type="term" value="F:DNA binding"/>
    <property type="evidence" value="ECO:0007669"/>
    <property type="project" value="UniProtKB-KW"/>
</dbReference>
<gene>
    <name evidence="3" type="ORF">FMM80_21045</name>
</gene>
<dbReference type="Proteomes" id="UP000474104">
    <property type="component" value="Unassembled WGS sequence"/>
</dbReference>
<dbReference type="SUPFAM" id="SSF47413">
    <property type="entry name" value="lambda repressor-like DNA-binding domains"/>
    <property type="match status" value="1"/>
</dbReference>
<dbReference type="AlphaFoldDB" id="A0A9X5H7V1"/>
<evidence type="ECO:0000256" key="1">
    <source>
        <dbReference type="ARBA" id="ARBA00023125"/>
    </source>
</evidence>
<dbReference type="InterPro" id="IPR001387">
    <property type="entry name" value="Cro/C1-type_HTH"/>
</dbReference>
<dbReference type="EMBL" id="VIRB01000129">
    <property type="protein sequence ID" value="NDO71004.1"/>
    <property type="molecule type" value="Genomic_DNA"/>
</dbReference>
<dbReference type="SMART" id="SM00530">
    <property type="entry name" value="HTH_XRE"/>
    <property type="match status" value="1"/>
</dbReference>
<dbReference type="OrthoDB" id="9805605at2"/>
<keyword evidence="1" id="KW-0238">DNA-binding</keyword>
<dbReference type="PANTHER" id="PTHR46558">
    <property type="entry name" value="TRACRIPTIONAL REGULATORY PROTEIN-RELATED-RELATED"/>
    <property type="match status" value="1"/>
</dbReference>
<accession>A0A9X5H7V1</accession>
<dbReference type="Pfam" id="PF01381">
    <property type="entry name" value="HTH_3"/>
    <property type="match status" value="1"/>
</dbReference>
<organism evidence="3 4">
    <name type="scientific">Schaedlerella arabinosiphila</name>
    <dbReference type="NCBI Taxonomy" id="2044587"/>
    <lineage>
        <taxon>Bacteria</taxon>
        <taxon>Bacillati</taxon>
        <taxon>Bacillota</taxon>
        <taxon>Clostridia</taxon>
        <taxon>Lachnospirales</taxon>
        <taxon>Lachnospiraceae</taxon>
        <taxon>Schaedlerella</taxon>
    </lineage>
</organism>
<protein>
    <submittedName>
        <fullName evidence="3">Helix-turn-helix transcriptional regulator</fullName>
    </submittedName>
</protein>
<dbReference type="InterPro" id="IPR010982">
    <property type="entry name" value="Lambda_DNA-bd_dom_sf"/>
</dbReference>
<evidence type="ECO:0000259" key="2">
    <source>
        <dbReference type="PROSITE" id="PS50943"/>
    </source>
</evidence>
<dbReference type="PROSITE" id="PS50943">
    <property type="entry name" value="HTH_CROC1"/>
    <property type="match status" value="1"/>
</dbReference>
<name>A0A9X5H7V1_9FIRM</name>
<dbReference type="CDD" id="cd00093">
    <property type="entry name" value="HTH_XRE"/>
    <property type="match status" value="1"/>
</dbReference>
<sequence length="123" mass="13803">MNIAKTQKGGCKMELDYNKLGQRIRKYRMAAHFTQEQLAEAVDVVPSSISRIETNANSCSLSLLIKIATALNVGIDALICDSLPPVKDLYIRKDFETLLSDCTTKELNLLFRVLEVTKKALRE</sequence>
<evidence type="ECO:0000313" key="3">
    <source>
        <dbReference type="EMBL" id="NDO71004.1"/>
    </source>
</evidence>